<proteinExistence type="predicted"/>
<protein>
    <submittedName>
        <fullName evidence="1">Uncharacterized protein</fullName>
    </submittedName>
</protein>
<sequence>MGLKALPLTPAQNGFLCKSKTNVVPSLSQYNYSNRKLNLVVLSAAKKEESSGDESNKKKQSLFSSVTEALDFSQVRSAKDAELLDEAREATQSGGRMSRAQYGALRRKIGGTYQDFFKSYVEVDGQYVEEGWVDKTCKICKKDTAGAPRQVDKLGRYAHVQCLENSKSSGGNFFTKLFSFSR</sequence>
<reference evidence="2" key="1">
    <citation type="journal article" date="2023" name="Nat. Plants">
        <title>Single-cell RNA sequencing provides a high-resolution roadmap for understanding the multicellular compartmentation of specialized metabolism.</title>
        <authorList>
            <person name="Sun S."/>
            <person name="Shen X."/>
            <person name="Li Y."/>
            <person name="Li Y."/>
            <person name="Wang S."/>
            <person name="Li R."/>
            <person name="Zhang H."/>
            <person name="Shen G."/>
            <person name="Guo B."/>
            <person name="Wei J."/>
            <person name="Xu J."/>
            <person name="St-Pierre B."/>
            <person name="Chen S."/>
            <person name="Sun C."/>
        </authorList>
    </citation>
    <scope>NUCLEOTIDE SEQUENCE [LARGE SCALE GENOMIC DNA]</scope>
</reference>
<evidence type="ECO:0000313" key="1">
    <source>
        <dbReference type="EMBL" id="KAI5670394.1"/>
    </source>
</evidence>
<comment type="caution">
    <text evidence="1">The sequence shown here is derived from an EMBL/GenBank/DDBJ whole genome shotgun (WGS) entry which is preliminary data.</text>
</comment>
<keyword evidence="2" id="KW-1185">Reference proteome</keyword>
<accession>A0ACC0BCL7</accession>
<dbReference type="Proteomes" id="UP001060085">
    <property type="component" value="Linkage Group LG03"/>
</dbReference>
<organism evidence="1 2">
    <name type="scientific">Catharanthus roseus</name>
    <name type="common">Madagascar periwinkle</name>
    <name type="synonym">Vinca rosea</name>
    <dbReference type="NCBI Taxonomy" id="4058"/>
    <lineage>
        <taxon>Eukaryota</taxon>
        <taxon>Viridiplantae</taxon>
        <taxon>Streptophyta</taxon>
        <taxon>Embryophyta</taxon>
        <taxon>Tracheophyta</taxon>
        <taxon>Spermatophyta</taxon>
        <taxon>Magnoliopsida</taxon>
        <taxon>eudicotyledons</taxon>
        <taxon>Gunneridae</taxon>
        <taxon>Pentapetalae</taxon>
        <taxon>asterids</taxon>
        <taxon>lamiids</taxon>
        <taxon>Gentianales</taxon>
        <taxon>Apocynaceae</taxon>
        <taxon>Rauvolfioideae</taxon>
        <taxon>Vinceae</taxon>
        <taxon>Catharanthinae</taxon>
        <taxon>Catharanthus</taxon>
    </lineage>
</organism>
<dbReference type="EMBL" id="CM044703">
    <property type="protein sequence ID" value="KAI5670394.1"/>
    <property type="molecule type" value="Genomic_DNA"/>
</dbReference>
<name>A0ACC0BCL7_CATRO</name>
<gene>
    <name evidence="1" type="ORF">M9H77_10758</name>
</gene>
<evidence type="ECO:0000313" key="2">
    <source>
        <dbReference type="Proteomes" id="UP001060085"/>
    </source>
</evidence>